<proteinExistence type="predicted"/>
<dbReference type="Proteomes" id="UP000299102">
    <property type="component" value="Unassembled WGS sequence"/>
</dbReference>
<gene>
    <name evidence="2" type="ORF">EVAR_80667_1</name>
</gene>
<evidence type="ECO:0000313" key="3">
    <source>
        <dbReference type="Proteomes" id="UP000299102"/>
    </source>
</evidence>
<name>A0A4C1U3L2_EUMVA</name>
<sequence>MTIHLPYSAALSRFSFSQNSVGRDALRLALHLALKCCRGMPFHIEDLGLQIVHGGLDGVGGRQRPSFPQTDDDRNRGQLSVPSEARGEWLLI</sequence>
<dbReference type="AlphaFoldDB" id="A0A4C1U3L2"/>
<reference evidence="2 3" key="1">
    <citation type="journal article" date="2019" name="Commun. Biol.">
        <title>The bagworm genome reveals a unique fibroin gene that provides high tensile strength.</title>
        <authorList>
            <person name="Kono N."/>
            <person name="Nakamura H."/>
            <person name="Ohtoshi R."/>
            <person name="Tomita M."/>
            <person name="Numata K."/>
            <person name="Arakawa K."/>
        </authorList>
    </citation>
    <scope>NUCLEOTIDE SEQUENCE [LARGE SCALE GENOMIC DNA]</scope>
</reference>
<dbReference type="EMBL" id="BGZK01000123">
    <property type="protein sequence ID" value="GBP20850.1"/>
    <property type="molecule type" value="Genomic_DNA"/>
</dbReference>
<accession>A0A4C1U3L2</accession>
<comment type="caution">
    <text evidence="2">The sequence shown here is derived from an EMBL/GenBank/DDBJ whole genome shotgun (WGS) entry which is preliminary data.</text>
</comment>
<keyword evidence="3" id="KW-1185">Reference proteome</keyword>
<evidence type="ECO:0000313" key="2">
    <source>
        <dbReference type="EMBL" id="GBP20850.1"/>
    </source>
</evidence>
<organism evidence="2 3">
    <name type="scientific">Eumeta variegata</name>
    <name type="common">Bagworm moth</name>
    <name type="synonym">Eumeta japonica</name>
    <dbReference type="NCBI Taxonomy" id="151549"/>
    <lineage>
        <taxon>Eukaryota</taxon>
        <taxon>Metazoa</taxon>
        <taxon>Ecdysozoa</taxon>
        <taxon>Arthropoda</taxon>
        <taxon>Hexapoda</taxon>
        <taxon>Insecta</taxon>
        <taxon>Pterygota</taxon>
        <taxon>Neoptera</taxon>
        <taxon>Endopterygota</taxon>
        <taxon>Lepidoptera</taxon>
        <taxon>Glossata</taxon>
        <taxon>Ditrysia</taxon>
        <taxon>Tineoidea</taxon>
        <taxon>Psychidae</taxon>
        <taxon>Oiketicinae</taxon>
        <taxon>Eumeta</taxon>
    </lineage>
</organism>
<feature type="region of interest" description="Disordered" evidence="1">
    <location>
        <begin position="60"/>
        <end position="92"/>
    </location>
</feature>
<evidence type="ECO:0000256" key="1">
    <source>
        <dbReference type="SAM" id="MobiDB-lite"/>
    </source>
</evidence>
<protein>
    <submittedName>
        <fullName evidence="2">Uncharacterized protein</fullName>
    </submittedName>
</protein>